<evidence type="ECO:0000313" key="1">
    <source>
        <dbReference type="EMBL" id="KFG91873.1"/>
    </source>
</evidence>
<evidence type="ECO:0000313" key="2">
    <source>
        <dbReference type="Proteomes" id="UP000024284"/>
    </source>
</evidence>
<dbReference type="Proteomes" id="UP000024284">
    <property type="component" value="Unassembled WGS sequence"/>
</dbReference>
<dbReference type="RefSeq" id="WP_037461614.1">
    <property type="nucleotide sequence ID" value="NZ_BCZD01000001.1"/>
</dbReference>
<protein>
    <submittedName>
        <fullName evidence="1">Uncharacterized protein</fullName>
    </submittedName>
</protein>
<reference evidence="1" key="1">
    <citation type="submission" date="2014-08" db="EMBL/GenBank/DDBJ databases">
        <title>Draft genome sequences of Sphingobium herbicidovorans.</title>
        <authorList>
            <person name="Gan H.M."/>
            <person name="Gan H.Y."/>
            <person name="Savka M.A."/>
        </authorList>
    </citation>
    <scope>NUCLEOTIDE SEQUENCE [LARGE SCALE GENOMIC DNA]</scope>
    <source>
        <strain evidence="1">NBRC 16415</strain>
    </source>
</reference>
<proteinExistence type="predicted"/>
<name>A0A086PEQ5_SPHHM</name>
<dbReference type="AlphaFoldDB" id="A0A086PEQ5"/>
<dbReference type="STRING" id="76947.GCA_002080435_00898"/>
<organism evidence="1 2">
    <name type="scientific">Sphingobium herbicidovorans (strain ATCC 700291 / DSM 11019 / CCUG 56400 / KCTC 2939 / LMG 18315 / NBRC 16415 / MH)</name>
    <name type="common">Sphingomonas herbicidovorans</name>
    <dbReference type="NCBI Taxonomy" id="1219045"/>
    <lineage>
        <taxon>Bacteria</taxon>
        <taxon>Pseudomonadati</taxon>
        <taxon>Pseudomonadota</taxon>
        <taxon>Alphaproteobacteria</taxon>
        <taxon>Sphingomonadales</taxon>
        <taxon>Sphingomonadaceae</taxon>
        <taxon>Sphingobium</taxon>
    </lineage>
</organism>
<gene>
    <name evidence="1" type="ORF">BV98_000122</name>
</gene>
<keyword evidence="2" id="KW-1185">Reference proteome</keyword>
<dbReference type="PATRIC" id="fig|1219045.3.peg.124"/>
<comment type="caution">
    <text evidence="1">The sequence shown here is derived from an EMBL/GenBank/DDBJ whole genome shotgun (WGS) entry which is preliminary data.</text>
</comment>
<sequence length="120" mass="13089">MSIKAVPEELFDVPDDLSPGEYRHVCAQIAIQAVTYAMGSREVKEGHASIAMPMLVEALAMGIAMLISADEQQKTPRDIRLSGEHFGKLIGGFAAIFHQNDDTTGDQLMDMLGVERSKLN</sequence>
<dbReference type="eggNOG" id="ENOG5031C7J">
    <property type="taxonomic scope" value="Bacteria"/>
</dbReference>
<accession>A0A086PEQ5</accession>
<dbReference type="EMBL" id="JFZA02000001">
    <property type="protein sequence ID" value="KFG91873.1"/>
    <property type="molecule type" value="Genomic_DNA"/>
</dbReference>